<dbReference type="Proteomes" id="UP000469011">
    <property type="component" value="Unassembled WGS sequence"/>
</dbReference>
<gene>
    <name evidence="1" type="ORF">GTK09_21635</name>
</gene>
<organism evidence="1 2">
    <name type="scientific">Jiella pacifica</name>
    <dbReference type="NCBI Taxonomy" id="2696469"/>
    <lineage>
        <taxon>Bacteria</taxon>
        <taxon>Pseudomonadati</taxon>
        <taxon>Pseudomonadota</taxon>
        <taxon>Alphaproteobacteria</taxon>
        <taxon>Hyphomicrobiales</taxon>
        <taxon>Aurantimonadaceae</taxon>
        <taxon>Jiella</taxon>
    </lineage>
</organism>
<dbReference type="GO" id="GO:0016740">
    <property type="term" value="F:transferase activity"/>
    <property type="evidence" value="ECO:0007669"/>
    <property type="project" value="UniProtKB-KW"/>
</dbReference>
<dbReference type="Pfam" id="PF13692">
    <property type="entry name" value="Glyco_trans_1_4"/>
    <property type="match status" value="1"/>
</dbReference>
<name>A0A6N9T6T4_9HYPH</name>
<evidence type="ECO:0000313" key="2">
    <source>
        <dbReference type="Proteomes" id="UP000469011"/>
    </source>
</evidence>
<dbReference type="EMBL" id="JAAAMG010000023">
    <property type="protein sequence ID" value="NDW07021.1"/>
    <property type="molecule type" value="Genomic_DNA"/>
</dbReference>
<sequence length="415" mass="43882">MHLLFLSSLLPDGVATTGFEIANAAIISAYRRQGVRLTVAGFRRDSARPAEDGEIDLGTIVLENAAATARQKALWLFGALSSGRTVSAEKLARHSRSGLMRRLAEAGPVDGYVLNSVQMPIAYPFLATDKPAIFVAHNVEHRSAEENAANAADPLNRLLYGREARILRREETRICRQAAVIHTLSGDDRAGLGLAGDHRAVPLALSIGRDGKIADDGKRHQDVGLIGTWSWAPNRVGLDWFLEKVVPLLPAGVTVAIAGRMDGPPPQVPANVRFVGRVPDAQGFVRASRVVALATKGGTGVQLKTIETFEEGLPAVATRAALRGIDAVPENVRVADEPRAFADGIAELVAAERAGGALRLDGARFADRQRAALDAGITRGLAIFAAAAGTSSVTMLPDSARTPAPSEVAERISCS</sequence>
<protein>
    <submittedName>
        <fullName evidence="1">Glycosyltransferase</fullName>
    </submittedName>
</protein>
<dbReference type="RefSeq" id="WP_163465480.1">
    <property type="nucleotide sequence ID" value="NZ_JAAAMG010000023.1"/>
</dbReference>
<proteinExistence type="predicted"/>
<dbReference type="SUPFAM" id="SSF53756">
    <property type="entry name" value="UDP-Glycosyltransferase/glycogen phosphorylase"/>
    <property type="match status" value="1"/>
</dbReference>
<comment type="caution">
    <text evidence="1">The sequence shown here is derived from an EMBL/GenBank/DDBJ whole genome shotgun (WGS) entry which is preliminary data.</text>
</comment>
<dbReference type="Gene3D" id="3.40.50.2000">
    <property type="entry name" value="Glycogen Phosphorylase B"/>
    <property type="match status" value="1"/>
</dbReference>
<evidence type="ECO:0000313" key="1">
    <source>
        <dbReference type="EMBL" id="NDW07021.1"/>
    </source>
</evidence>
<keyword evidence="1" id="KW-0808">Transferase</keyword>
<accession>A0A6N9T6T4</accession>
<keyword evidence="2" id="KW-1185">Reference proteome</keyword>
<dbReference type="AlphaFoldDB" id="A0A6N9T6T4"/>
<reference evidence="1 2" key="1">
    <citation type="submission" date="2020-01" db="EMBL/GenBank/DDBJ databases">
        <title>Jiella pacifica sp. nov.</title>
        <authorList>
            <person name="Xue Z."/>
            <person name="Zhu S."/>
            <person name="Chen J."/>
            <person name="Yang J."/>
        </authorList>
    </citation>
    <scope>NUCLEOTIDE SEQUENCE [LARGE SCALE GENOMIC DNA]</scope>
    <source>
        <strain evidence="1 2">40Bstr34</strain>
    </source>
</reference>